<gene>
    <name evidence="2" type="ORF">BDV98DRAFT_591392</name>
</gene>
<dbReference type="Proteomes" id="UP000305067">
    <property type="component" value="Unassembled WGS sequence"/>
</dbReference>
<accession>A0A5C3QPP1</accession>
<name>A0A5C3QPP1_9AGAR</name>
<dbReference type="EMBL" id="ML178820">
    <property type="protein sequence ID" value="TFL03537.1"/>
    <property type="molecule type" value="Genomic_DNA"/>
</dbReference>
<feature type="region of interest" description="Disordered" evidence="1">
    <location>
        <begin position="1"/>
        <end position="31"/>
    </location>
</feature>
<reference evidence="2 3" key="1">
    <citation type="journal article" date="2019" name="Nat. Ecol. Evol.">
        <title>Megaphylogeny resolves global patterns of mushroom evolution.</title>
        <authorList>
            <person name="Varga T."/>
            <person name="Krizsan K."/>
            <person name="Foldi C."/>
            <person name="Dima B."/>
            <person name="Sanchez-Garcia M."/>
            <person name="Sanchez-Ramirez S."/>
            <person name="Szollosi G.J."/>
            <person name="Szarkandi J.G."/>
            <person name="Papp V."/>
            <person name="Albert L."/>
            <person name="Andreopoulos W."/>
            <person name="Angelini C."/>
            <person name="Antonin V."/>
            <person name="Barry K.W."/>
            <person name="Bougher N.L."/>
            <person name="Buchanan P."/>
            <person name="Buyck B."/>
            <person name="Bense V."/>
            <person name="Catcheside P."/>
            <person name="Chovatia M."/>
            <person name="Cooper J."/>
            <person name="Damon W."/>
            <person name="Desjardin D."/>
            <person name="Finy P."/>
            <person name="Geml J."/>
            <person name="Haridas S."/>
            <person name="Hughes K."/>
            <person name="Justo A."/>
            <person name="Karasinski D."/>
            <person name="Kautmanova I."/>
            <person name="Kiss B."/>
            <person name="Kocsube S."/>
            <person name="Kotiranta H."/>
            <person name="LaButti K.M."/>
            <person name="Lechner B.E."/>
            <person name="Liimatainen K."/>
            <person name="Lipzen A."/>
            <person name="Lukacs Z."/>
            <person name="Mihaltcheva S."/>
            <person name="Morgado L.N."/>
            <person name="Niskanen T."/>
            <person name="Noordeloos M.E."/>
            <person name="Ohm R.A."/>
            <person name="Ortiz-Santana B."/>
            <person name="Ovrebo C."/>
            <person name="Racz N."/>
            <person name="Riley R."/>
            <person name="Savchenko A."/>
            <person name="Shiryaev A."/>
            <person name="Soop K."/>
            <person name="Spirin V."/>
            <person name="Szebenyi C."/>
            <person name="Tomsovsky M."/>
            <person name="Tulloss R.E."/>
            <person name="Uehling J."/>
            <person name="Grigoriev I.V."/>
            <person name="Vagvolgyi C."/>
            <person name="Papp T."/>
            <person name="Martin F.M."/>
            <person name="Miettinen O."/>
            <person name="Hibbett D.S."/>
            <person name="Nagy L.G."/>
        </authorList>
    </citation>
    <scope>NUCLEOTIDE SEQUENCE [LARGE SCALE GENOMIC DNA]</scope>
    <source>
        <strain evidence="2 3">CBS 309.79</strain>
    </source>
</reference>
<organism evidence="2 3">
    <name type="scientific">Pterulicium gracile</name>
    <dbReference type="NCBI Taxonomy" id="1884261"/>
    <lineage>
        <taxon>Eukaryota</taxon>
        <taxon>Fungi</taxon>
        <taxon>Dikarya</taxon>
        <taxon>Basidiomycota</taxon>
        <taxon>Agaricomycotina</taxon>
        <taxon>Agaricomycetes</taxon>
        <taxon>Agaricomycetidae</taxon>
        <taxon>Agaricales</taxon>
        <taxon>Pleurotineae</taxon>
        <taxon>Pterulaceae</taxon>
        <taxon>Pterulicium</taxon>
    </lineage>
</organism>
<proteinExistence type="predicted"/>
<evidence type="ECO:0000313" key="2">
    <source>
        <dbReference type="EMBL" id="TFL03537.1"/>
    </source>
</evidence>
<feature type="compositionally biased region" description="Basic and acidic residues" evidence="1">
    <location>
        <begin position="9"/>
        <end position="20"/>
    </location>
</feature>
<evidence type="ECO:0000256" key="1">
    <source>
        <dbReference type="SAM" id="MobiDB-lite"/>
    </source>
</evidence>
<protein>
    <submittedName>
        <fullName evidence="2">Uncharacterized protein</fullName>
    </submittedName>
</protein>
<keyword evidence="3" id="KW-1185">Reference proteome</keyword>
<dbReference type="AlphaFoldDB" id="A0A5C3QPP1"/>
<sequence>MDCDMSDPDVSRLHPHRDLDDSTSPAQSHEEADDDLTKFIESISFVILVNVVTDLPCDMEEAYEGTAVNWSTYSLKDKPKRQQIKESTLLMFNEHKELASCLLPNLDDTVEACLGWFYATESSHILDFILRCSRLLYRIHPAVLKRPALTKILIDRLRRFVESQVTALANGEELASTSLIESYIIGFPPQLWLFGGGLKMEEQKRYFGDAAVSYYRLLVRILDPFEPPNVFSSMSLPMLKNSDHRSNRAEIVDRLGFSLLSVWSLITYNSPHGDIDGLNQATLPSDDRVHDWRTASEVGSEKGQ</sequence>
<evidence type="ECO:0000313" key="3">
    <source>
        <dbReference type="Proteomes" id="UP000305067"/>
    </source>
</evidence>